<keyword evidence="2" id="KW-1185">Reference proteome</keyword>
<name>A0ABR3NDY1_9TELE</name>
<protein>
    <submittedName>
        <fullName evidence="1">Uncharacterized protein</fullName>
    </submittedName>
</protein>
<comment type="caution">
    <text evidence="1">The sequence shown here is derived from an EMBL/GenBank/DDBJ whole genome shotgun (WGS) entry which is preliminary data.</text>
</comment>
<sequence length="70" mass="8145">MAETCEGICQYLMRPLPRRRARALLWEVSGEVRKNYTYLWGKLLSGCAWRLGSVLFRAKTPNGLRLSDER</sequence>
<reference evidence="1 2" key="1">
    <citation type="submission" date="2023-09" db="EMBL/GenBank/DDBJ databases">
        <authorList>
            <person name="Wang M."/>
        </authorList>
    </citation>
    <scope>NUCLEOTIDE SEQUENCE [LARGE SCALE GENOMIC DNA]</scope>
    <source>
        <strain evidence="1">GT-2023</strain>
        <tissue evidence="1">Liver</tissue>
    </source>
</reference>
<organism evidence="1 2">
    <name type="scientific">Cirrhinus molitorella</name>
    <name type="common">mud carp</name>
    <dbReference type="NCBI Taxonomy" id="172907"/>
    <lineage>
        <taxon>Eukaryota</taxon>
        <taxon>Metazoa</taxon>
        <taxon>Chordata</taxon>
        <taxon>Craniata</taxon>
        <taxon>Vertebrata</taxon>
        <taxon>Euteleostomi</taxon>
        <taxon>Actinopterygii</taxon>
        <taxon>Neopterygii</taxon>
        <taxon>Teleostei</taxon>
        <taxon>Ostariophysi</taxon>
        <taxon>Cypriniformes</taxon>
        <taxon>Cyprinidae</taxon>
        <taxon>Labeoninae</taxon>
        <taxon>Labeonini</taxon>
        <taxon>Cirrhinus</taxon>
    </lineage>
</organism>
<accession>A0ABR3NDY1</accession>
<dbReference type="Proteomes" id="UP001558613">
    <property type="component" value="Unassembled WGS sequence"/>
</dbReference>
<dbReference type="EMBL" id="JAYMGO010000005">
    <property type="protein sequence ID" value="KAL1274928.1"/>
    <property type="molecule type" value="Genomic_DNA"/>
</dbReference>
<gene>
    <name evidence="1" type="ORF">QQF64_027742</name>
</gene>
<evidence type="ECO:0000313" key="2">
    <source>
        <dbReference type="Proteomes" id="UP001558613"/>
    </source>
</evidence>
<proteinExistence type="predicted"/>
<evidence type="ECO:0000313" key="1">
    <source>
        <dbReference type="EMBL" id="KAL1274928.1"/>
    </source>
</evidence>